<keyword evidence="2" id="KW-1185">Reference proteome</keyword>
<dbReference type="Pfam" id="PF03567">
    <property type="entry name" value="Sulfotransfer_2"/>
    <property type="match status" value="1"/>
</dbReference>
<dbReference type="EMBL" id="JAHUZE010000001">
    <property type="protein sequence ID" value="MBV7377786.1"/>
    <property type="molecule type" value="Genomic_DNA"/>
</dbReference>
<protein>
    <submittedName>
        <fullName evidence="1">Sulfotransferase family protein</fullName>
    </submittedName>
</protein>
<evidence type="ECO:0000313" key="1">
    <source>
        <dbReference type="EMBL" id="MBV7377786.1"/>
    </source>
</evidence>
<accession>A0ABS6SZS2</accession>
<reference evidence="1 2" key="1">
    <citation type="submission" date="2021-05" db="EMBL/GenBank/DDBJ databases">
        <title>Culturable bacteria isolated from Daya Bay.</title>
        <authorList>
            <person name="Zheng W."/>
            <person name="Yu S."/>
            <person name="Huang Y."/>
        </authorList>
    </citation>
    <scope>NUCLEOTIDE SEQUENCE [LARGE SCALE GENOMIC DNA]</scope>
    <source>
        <strain evidence="1 2">DP4N28-5</strain>
    </source>
</reference>
<evidence type="ECO:0000313" key="2">
    <source>
        <dbReference type="Proteomes" id="UP000756530"/>
    </source>
</evidence>
<comment type="caution">
    <text evidence="1">The sequence shown here is derived from an EMBL/GenBank/DDBJ whole genome shotgun (WGS) entry which is preliminary data.</text>
</comment>
<dbReference type="Proteomes" id="UP000756530">
    <property type="component" value="Unassembled WGS sequence"/>
</dbReference>
<dbReference type="RefSeq" id="WP_218390655.1">
    <property type="nucleotide sequence ID" value="NZ_JAHUZE010000001.1"/>
</dbReference>
<organism evidence="1 2">
    <name type="scientific">Maritimibacter dapengensis</name>
    <dbReference type="NCBI Taxonomy" id="2836868"/>
    <lineage>
        <taxon>Bacteria</taxon>
        <taxon>Pseudomonadati</taxon>
        <taxon>Pseudomonadota</taxon>
        <taxon>Alphaproteobacteria</taxon>
        <taxon>Rhodobacterales</taxon>
        <taxon>Roseobacteraceae</taxon>
        <taxon>Maritimibacter</taxon>
    </lineage>
</organism>
<name>A0ABS6SZS2_9RHOB</name>
<sequence>MVIAVDDFELAFIAVPNTAGTAVQSMLTQLAGTKPTTDDDGPSNRARHWPRFREDRFNAYQGFFRFTLIRDPIQRLLSVYTELVQDREDLPLSLRVGGQHDVPMCPDPDFFFQNLTAYMGAVPIIKQHAMKQVVFTGTQLDRYDRVYRARELRLLRDDLTAMTGRSVTFTRPNRSKATFDLCDLAPATQAAIRSHTEADYAAMSQWFRPPWNAEKLLSAV</sequence>
<dbReference type="InterPro" id="IPR005331">
    <property type="entry name" value="Sulfotransferase"/>
</dbReference>
<gene>
    <name evidence="1" type="ORF">KJP28_02535</name>
</gene>
<proteinExistence type="predicted"/>